<evidence type="ECO:0000313" key="5">
    <source>
        <dbReference type="Proteomes" id="UP000217199"/>
    </source>
</evidence>
<feature type="region of interest" description="Disordered" evidence="3">
    <location>
        <begin position="508"/>
        <end position="612"/>
    </location>
</feature>
<dbReference type="GO" id="GO:0019888">
    <property type="term" value="F:protein phosphatase regulator activity"/>
    <property type="evidence" value="ECO:0007669"/>
    <property type="project" value="TreeGrafter"/>
</dbReference>
<gene>
    <name evidence="4" type="ORF">PNOK_0091500</name>
</gene>
<name>A0A286UW78_9AGAM</name>
<comment type="caution">
    <text evidence="4">The sequence shown here is derived from an EMBL/GenBank/DDBJ whole genome shotgun (WGS) entry which is preliminary data.</text>
</comment>
<feature type="compositionally biased region" description="Low complexity" evidence="3">
    <location>
        <begin position="974"/>
        <end position="985"/>
    </location>
</feature>
<keyword evidence="2" id="KW-0131">Cell cycle</keyword>
<feature type="compositionally biased region" description="Polar residues" evidence="3">
    <location>
        <begin position="592"/>
        <end position="605"/>
    </location>
</feature>
<feature type="region of interest" description="Disordered" evidence="3">
    <location>
        <begin position="281"/>
        <end position="302"/>
    </location>
</feature>
<dbReference type="Pfam" id="PF04499">
    <property type="entry name" value="SAPS"/>
    <property type="match status" value="1"/>
</dbReference>
<evidence type="ECO:0000256" key="1">
    <source>
        <dbReference type="ARBA" id="ARBA00006180"/>
    </source>
</evidence>
<dbReference type="GO" id="GO:0005829">
    <property type="term" value="C:cytosol"/>
    <property type="evidence" value="ECO:0007669"/>
    <property type="project" value="TreeGrafter"/>
</dbReference>
<comment type="similarity">
    <text evidence="1">Belongs to the SAPS family.</text>
</comment>
<proteinExistence type="inferred from homology"/>
<feature type="compositionally biased region" description="Low complexity" evidence="3">
    <location>
        <begin position="1002"/>
        <end position="1011"/>
    </location>
</feature>
<dbReference type="OrthoDB" id="10259133at2759"/>
<dbReference type="STRING" id="2282107.A0A286UW78"/>
<evidence type="ECO:0000313" key="4">
    <source>
        <dbReference type="EMBL" id="PAV23847.1"/>
    </source>
</evidence>
<dbReference type="Proteomes" id="UP000217199">
    <property type="component" value="Unassembled WGS sequence"/>
</dbReference>
<dbReference type="GO" id="GO:0019903">
    <property type="term" value="F:protein phosphatase binding"/>
    <property type="evidence" value="ECO:0007669"/>
    <property type="project" value="InterPro"/>
</dbReference>
<feature type="region of interest" description="Disordered" evidence="3">
    <location>
        <begin position="926"/>
        <end position="1021"/>
    </location>
</feature>
<protein>
    <submittedName>
        <fullName evidence="4">SAPS-domain-containing</fullName>
    </submittedName>
</protein>
<sequence>MFWKFGFHDTSTLDTLLDKSEVSLEAILEEEDLLQECKAQNTRLIDYFQRVDVLQRLFGYVSGTIEGEGTGKFKYPYVATEVLCCDIWSIVETCLAKTDRLLTPFWDTVLDRTPDDMKTQNVMASHFAKINATFLLKKPHEMLAFIQAQPHVVERILIQIETPAIVDLLVRIIQLDEYTSGANVLEWLSKERLIPRLVDLLSPSYSISMHAVVSELVKGIISMAAPSPGAGITDGMQNGPASNLFARHLAKRENIEKLVGFMLDDFSFEMEVIEAKKKLTNGSSINTDSKPAEPSPVSVSKTLRTTPSIETATSSGTQSISIIIELIRKNNSDYFEPYLFHTIRNRLIQIQQHLHVQSDESREALEQAFVEMTNRMGVVHLGPLLEIMCDRLERFQQLLHKPRSAKEPIPTTIGPLVPLTFERFRICELYAELLHCSNMSLLNRPKEYDKLYDEEGRLRGGLSSLEELASVIELSRNNDTNEMEDDADEMEPAQELPISIASADLSGLDYSDEDESMSGDDGRSNSSGEGDAMEEINMNENVTSPPVSPQAEPTGESSALVVPSSPNAEISELGSSKTRPSRGVALSRTHRLSASLTESDRSSVISRPASAGSRRSLKRSLVVENSTHLPVGDKMKQRFSETRVLSTLLDLFFEFPWNNFLHSVVYDVLHQILTGKVDHGLNRELTVSLFRDARLLSRIVEAQKRNDEDSMKPKHVRLGYMGHLTLISEDVITALQHYPPDLKLRLAQYAPQPDWDDYVGGRYQETKVKDTSLLGGGKPTLLTGVPRSTAKWKVDEAEITPALAPNANGTERQDVETELHAPLNNEEHSGPPEFESYLAQAMSTHIASSDDGSDEEDEDGGWLAQKFAEPPISSRSLSTTDRRPLDPGGFDDAFTPRTLGSSSHSLNGFDDNFAFDDDGFGPFTDSAAVSTDDRDPFTSINSNPEDVDEASFENFGDFGDFQTADGELTPTGGSWSFASDASISSESDDAEVIDTDRFFDASSGSNSTSSSPHETRTDTTK</sequence>
<feature type="region of interest" description="Disordered" evidence="3">
    <location>
        <begin position="867"/>
        <end position="897"/>
    </location>
</feature>
<dbReference type="EMBL" id="NBII01000001">
    <property type="protein sequence ID" value="PAV23847.1"/>
    <property type="molecule type" value="Genomic_DNA"/>
</dbReference>
<dbReference type="InParanoid" id="A0A286UW78"/>
<dbReference type="InterPro" id="IPR007587">
    <property type="entry name" value="SAPS"/>
</dbReference>
<dbReference type="AlphaFoldDB" id="A0A286UW78"/>
<organism evidence="4 5">
    <name type="scientific">Pyrrhoderma noxium</name>
    <dbReference type="NCBI Taxonomy" id="2282107"/>
    <lineage>
        <taxon>Eukaryota</taxon>
        <taxon>Fungi</taxon>
        <taxon>Dikarya</taxon>
        <taxon>Basidiomycota</taxon>
        <taxon>Agaricomycotina</taxon>
        <taxon>Agaricomycetes</taxon>
        <taxon>Hymenochaetales</taxon>
        <taxon>Hymenochaetaceae</taxon>
        <taxon>Pyrrhoderma</taxon>
    </lineage>
</organism>
<dbReference type="PANTHER" id="PTHR12634:SF8">
    <property type="entry name" value="FIERY MOUNTAIN, ISOFORM D"/>
    <property type="match status" value="1"/>
</dbReference>
<evidence type="ECO:0000256" key="3">
    <source>
        <dbReference type="SAM" id="MobiDB-lite"/>
    </source>
</evidence>
<dbReference type="FunCoup" id="A0A286UW78">
    <property type="interactions" value="482"/>
</dbReference>
<dbReference type="PANTHER" id="PTHR12634">
    <property type="entry name" value="SIT4 YEAST -ASSOCIATING PROTEIN-RELATED"/>
    <property type="match status" value="1"/>
</dbReference>
<keyword evidence="5" id="KW-1185">Reference proteome</keyword>
<feature type="compositionally biased region" description="Polar residues" evidence="3">
    <location>
        <begin position="564"/>
        <end position="578"/>
    </location>
</feature>
<dbReference type="GO" id="GO:0005634">
    <property type="term" value="C:nucleus"/>
    <property type="evidence" value="ECO:0007669"/>
    <property type="project" value="TreeGrafter"/>
</dbReference>
<evidence type="ECO:0000256" key="2">
    <source>
        <dbReference type="ARBA" id="ARBA00023306"/>
    </source>
</evidence>
<reference evidence="4 5" key="1">
    <citation type="journal article" date="2017" name="Mol. Ecol.">
        <title>Comparative and population genomic landscape of Phellinus noxius: A hypervariable fungus causing root rot in trees.</title>
        <authorList>
            <person name="Chung C.L."/>
            <person name="Lee T.J."/>
            <person name="Akiba M."/>
            <person name="Lee H.H."/>
            <person name="Kuo T.H."/>
            <person name="Liu D."/>
            <person name="Ke H.M."/>
            <person name="Yokoi T."/>
            <person name="Roa M.B."/>
            <person name="Lu M.J."/>
            <person name="Chang Y.Y."/>
            <person name="Ann P.J."/>
            <person name="Tsai J.N."/>
            <person name="Chen C.Y."/>
            <person name="Tzean S.S."/>
            <person name="Ota Y."/>
            <person name="Hattori T."/>
            <person name="Sahashi N."/>
            <person name="Liou R.F."/>
            <person name="Kikuchi T."/>
            <person name="Tsai I.J."/>
        </authorList>
    </citation>
    <scope>NUCLEOTIDE SEQUENCE [LARGE SCALE GENOMIC DNA]</scope>
    <source>
        <strain evidence="4 5">FFPRI411160</strain>
    </source>
</reference>
<accession>A0A286UW78</accession>